<evidence type="ECO:0000256" key="3">
    <source>
        <dbReference type="ARBA" id="ARBA00022692"/>
    </source>
</evidence>
<gene>
    <name evidence="9" type="primary">LOC105273627</name>
</gene>
<feature type="transmembrane region" description="Helical" evidence="6">
    <location>
        <begin position="60"/>
        <end position="80"/>
    </location>
</feature>
<feature type="domain" description="Phosphatidic acid phosphatase type 2/haloperoxidase" evidence="7">
    <location>
        <begin position="108"/>
        <end position="254"/>
    </location>
</feature>
<dbReference type="GeneID" id="105273627"/>
<feature type="transmembrane region" description="Helical" evidence="6">
    <location>
        <begin position="239"/>
        <end position="261"/>
    </location>
</feature>
<dbReference type="GO" id="GO:0007165">
    <property type="term" value="P:signal transduction"/>
    <property type="evidence" value="ECO:0007669"/>
    <property type="project" value="TreeGrafter"/>
</dbReference>
<dbReference type="PANTHER" id="PTHR10165:SF197">
    <property type="entry name" value="FI04477P-RELATED"/>
    <property type="match status" value="1"/>
</dbReference>
<dbReference type="InterPro" id="IPR036938">
    <property type="entry name" value="PAP2/HPO_sf"/>
</dbReference>
<comment type="subcellular location">
    <subcellularLocation>
        <location evidence="1">Membrane</location>
        <topology evidence="1">Multi-pass membrane protein</topology>
    </subcellularLocation>
</comment>
<dbReference type="InterPro" id="IPR000326">
    <property type="entry name" value="PAP2/HPO"/>
</dbReference>
<keyword evidence="4 6" id="KW-1133">Transmembrane helix</keyword>
<dbReference type="GO" id="GO:0046839">
    <property type="term" value="P:phospholipid dephosphorylation"/>
    <property type="evidence" value="ECO:0007669"/>
    <property type="project" value="TreeGrafter"/>
</dbReference>
<sequence length="311" mass="34731">MDRTSRILLRKIIIDLVCLCLVGFSVLAFYLFGKPYHRGFFCDDDSINHPFKPSTVTSPMLYAVGILFPICAMLVGEYFYARNSNGQSSVVLFGKVIPPWVSLAYNKIGLFGFGSMASQVMTDIAKYTIGRLRPHFMDVCKPNIDCTLPQYQHMYITDFTCTASNSTARMLKESRLSFPSGHSSFSAYAMVYLALYLQLRVTWKGSKLLKNVLQLICLMVAWFTAMSRVSDYKHHWSDVLAGLLLGIIAALIMVFAVADLFKERRVPSSSIGTAHSEKLTTLDYDVEPGMQTLFPLTSPISGTTTPSPTNK</sequence>
<organism evidence="8 9">
    <name type="scientific">Fopius arisanus</name>
    <dbReference type="NCBI Taxonomy" id="64838"/>
    <lineage>
        <taxon>Eukaryota</taxon>
        <taxon>Metazoa</taxon>
        <taxon>Ecdysozoa</taxon>
        <taxon>Arthropoda</taxon>
        <taxon>Hexapoda</taxon>
        <taxon>Insecta</taxon>
        <taxon>Pterygota</taxon>
        <taxon>Neoptera</taxon>
        <taxon>Endopterygota</taxon>
        <taxon>Hymenoptera</taxon>
        <taxon>Apocrita</taxon>
        <taxon>Ichneumonoidea</taxon>
        <taxon>Braconidae</taxon>
        <taxon>Opiinae</taxon>
        <taxon>Fopius</taxon>
    </lineage>
</organism>
<dbReference type="CDD" id="cd03384">
    <property type="entry name" value="PAP2_wunen"/>
    <property type="match status" value="1"/>
</dbReference>
<keyword evidence="5 6" id="KW-0472">Membrane</keyword>
<dbReference type="GO" id="GO:0005886">
    <property type="term" value="C:plasma membrane"/>
    <property type="evidence" value="ECO:0007669"/>
    <property type="project" value="TreeGrafter"/>
</dbReference>
<evidence type="ECO:0000256" key="2">
    <source>
        <dbReference type="ARBA" id="ARBA00008816"/>
    </source>
</evidence>
<keyword evidence="3 6" id="KW-0812">Transmembrane</keyword>
<dbReference type="KEGG" id="fas:105273627"/>
<accession>A0A9R1TRQ6</accession>
<dbReference type="SUPFAM" id="SSF48317">
    <property type="entry name" value="Acid phosphatase/Vanadium-dependent haloperoxidase"/>
    <property type="match status" value="1"/>
</dbReference>
<evidence type="ECO:0000313" key="8">
    <source>
        <dbReference type="Proteomes" id="UP000694866"/>
    </source>
</evidence>
<keyword evidence="8" id="KW-1185">Reference proteome</keyword>
<dbReference type="Pfam" id="PF01569">
    <property type="entry name" value="PAP2"/>
    <property type="match status" value="1"/>
</dbReference>
<dbReference type="AlphaFoldDB" id="A0A9R1TRQ6"/>
<evidence type="ECO:0000259" key="7">
    <source>
        <dbReference type="SMART" id="SM00014"/>
    </source>
</evidence>
<dbReference type="SMART" id="SM00014">
    <property type="entry name" value="acidPPc"/>
    <property type="match status" value="1"/>
</dbReference>
<dbReference type="GO" id="GO:0008195">
    <property type="term" value="F:phosphatidate phosphatase activity"/>
    <property type="evidence" value="ECO:0007669"/>
    <property type="project" value="TreeGrafter"/>
</dbReference>
<dbReference type="RefSeq" id="XP_011314470.1">
    <property type="nucleotide sequence ID" value="XM_011316168.1"/>
</dbReference>
<dbReference type="InterPro" id="IPR043216">
    <property type="entry name" value="PAP-like"/>
</dbReference>
<proteinExistence type="inferred from homology"/>
<protein>
    <submittedName>
        <fullName evidence="9">Phosphatidate phosphatase</fullName>
    </submittedName>
</protein>
<evidence type="ECO:0000256" key="5">
    <source>
        <dbReference type="ARBA" id="ARBA00023136"/>
    </source>
</evidence>
<dbReference type="OrthoDB" id="8907274at2759"/>
<dbReference type="GO" id="GO:0006644">
    <property type="term" value="P:phospholipid metabolic process"/>
    <property type="evidence" value="ECO:0007669"/>
    <property type="project" value="InterPro"/>
</dbReference>
<dbReference type="Gene3D" id="1.20.144.10">
    <property type="entry name" value="Phosphatidic acid phosphatase type 2/haloperoxidase"/>
    <property type="match status" value="1"/>
</dbReference>
<dbReference type="CTD" id="35966"/>
<dbReference type="PANTHER" id="PTHR10165">
    <property type="entry name" value="LIPID PHOSPHATE PHOSPHATASE"/>
    <property type="match status" value="1"/>
</dbReference>
<comment type="similarity">
    <text evidence="2">Belongs to the PA-phosphatase related phosphoesterase family.</text>
</comment>
<evidence type="ECO:0000256" key="1">
    <source>
        <dbReference type="ARBA" id="ARBA00004141"/>
    </source>
</evidence>
<dbReference type="Proteomes" id="UP000694866">
    <property type="component" value="Unplaced"/>
</dbReference>
<evidence type="ECO:0000256" key="4">
    <source>
        <dbReference type="ARBA" id="ARBA00022989"/>
    </source>
</evidence>
<feature type="transmembrane region" description="Helical" evidence="6">
    <location>
        <begin position="208"/>
        <end position="227"/>
    </location>
</feature>
<evidence type="ECO:0000313" key="9">
    <source>
        <dbReference type="RefSeq" id="XP_011314470.1"/>
    </source>
</evidence>
<evidence type="ECO:0000256" key="6">
    <source>
        <dbReference type="SAM" id="Phobius"/>
    </source>
</evidence>
<reference evidence="9" key="1">
    <citation type="submission" date="2025-08" db="UniProtKB">
        <authorList>
            <consortium name="RefSeq"/>
        </authorList>
    </citation>
    <scope>IDENTIFICATION</scope>
    <source>
        <strain evidence="9">USDA-PBARC FA_bdor</strain>
        <tissue evidence="9">Whole organism</tissue>
    </source>
</reference>
<feature type="transmembrane region" description="Helical" evidence="6">
    <location>
        <begin position="12"/>
        <end position="32"/>
    </location>
</feature>
<name>A0A9R1TRQ6_9HYME</name>